<feature type="binding site" evidence="6">
    <location>
        <position position="245"/>
    </location>
    <ligand>
        <name>K(+)</name>
        <dbReference type="ChEBI" id="CHEBI:29103"/>
    </ligand>
</feature>
<feature type="binding site" evidence="6">
    <location>
        <begin position="265"/>
        <end position="268"/>
    </location>
    <ligand>
        <name>GTP</name>
        <dbReference type="ChEBI" id="CHEBI:37565"/>
    </ligand>
</feature>
<keyword evidence="6" id="KW-0378">Hydrolase</keyword>
<dbReference type="CDD" id="cd14858">
    <property type="entry name" value="TrmE_N"/>
    <property type="match status" value="1"/>
</dbReference>
<dbReference type="InterPro" id="IPR025867">
    <property type="entry name" value="MnmE_helical"/>
</dbReference>
<evidence type="ECO:0000256" key="7">
    <source>
        <dbReference type="RuleBase" id="RU003313"/>
    </source>
</evidence>
<comment type="cofactor">
    <cofactor evidence="6">
        <name>K(+)</name>
        <dbReference type="ChEBI" id="CHEBI:29103"/>
    </cofactor>
    <text evidence="6">Binds 1 potassium ion per subunit.</text>
</comment>
<dbReference type="SUPFAM" id="SSF52540">
    <property type="entry name" value="P-loop containing nucleoside triphosphate hydrolases"/>
    <property type="match status" value="1"/>
</dbReference>
<feature type="binding site" evidence="6">
    <location>
        <position position="221"/>
    </location>
    <ligand>
        <name>K(+)</name>
        <dbReference type="ChEBI" id="CHEBI:29103"/>
    </ligand>
</feature>
<evidence type="ECO:0000313" key="10">
    <source>
        <dbReference type="Proteomes" id="UP000644749"/>
    </source>
</evidence>
<keyword evidence="2 6" id="KW-0819">tRNA processing</keyword>
<dbReference type="PANTHER" id="PTHR42714">
    <property type="entry name" value="TRNA MODIFICATION GTPASE GTPBP3"/>
    <property type="match status" value="1"/>
</dbReference>
<feature type="binding site" evidence="6">
    <location>
        <begin position="221"/>
        <end position="226"/>
    </location>
    <ligand>
        <name>GTP</name>
        <dbReference type="ChEBI" id="CHEBI:37565"/>
    </ligand>
</feature>
<reference evidence="9 10" key="1">
    <citation type="submission" date="2021-01" db="EMBL/GenBank/DDBJ databases">
        <title>011410 draft genome.</title>
        <authorList>
            <person name="Lang L."/>
        </authorList>
    </citation>
    <scope>NUCLEOTIDE SEQUENCE [LARGE SCALE GENOMIC DNA]</scope>
    <source>
        <strain evidence="9 10">KCTC 42845</strain>
    </source>
</reference>
<feature type="binding site" evidence="6">
    <location>
        <position position="421"/>
    </location>
    <ligand>
        <name>(6S)-5-formyl-5,6,7,8-tetrahydrofolate</name>
        <dbReference type="ChEBI" id="CHEBI:57457"/>
    </ligand>
</feature>
<comment type="similarity">
    <text evidence="1 6 7">Belongs to the TRAFAC class TrmE-Era-EngA-EngB-Septin-like GTPase superfamily. TrmE GTPase family.</text>
</comment>
<dbReference type="InterPro" id="IPR004520">
    <property type="entry name" value="GTPase_MnmE"/>
</dbReference>
<proteinExistence type="inferred from homology"/>
<evidence type="ECO:0000256" key="6">
    <source>
        <dbReference type="HAMAP-Rule" id="MF_00379"/>
    </source>
</evidence>
<keyword evidence="6" id="KW-0963">Cytoplasm</keyword>
<dbReference type="InterPro" id="IPR027417">
    <property type="entry name" value="P-loop_NTPase"/>
</dbReference>
<accession>A0ABS1RZY4</accession>
<keyword evidence="6" id="KW-0479">Metal-binding</keyword>
<keyword evidence="6" id="KW-0460">Magnesium</keyword>
<gene>
    <name evidence="6 9" type="primary">mnmE</name>
    <name evidence="6" type="synonym">trmE</name>
    <name evidence="9" type="ORF">JL111_00860</name>
</gene>
<dbReference type="NCBIfam" id="TIGR00231">
    <property type="entry name" value="small_GTP"/>
    <property type="match status" value="1"/>
</dbReference>
<feature type="binding site" evidence="6">
    <location>
        <position position="76"/>
    </location>
    <ligand>
        <name>(6S)-5-formyl-5,6,7,8-tetrahydrofolate</name>
        <dbReference type="ChEBI" id="CHEBI:57457"/>
    </ligand>
</feature>
<dbReference type="InterPro" id="IPR005225">
    <property type="entry name" value="Small_GTP-bd"/>
</dbReference>
<dbReference type="PROSITE" id="PS51709">
    <property type="entry name" value="G_TRME"/>
    <property type="match status" value="1"/>
</dbReference>
<dbReference type="Pfam" id="PF10396">
    <property type="entry name" value="TrmE_N"/>
    <property type="match status" value="1"/>
</dbReference>
<feature type="binding site" evidence="6">
    <location>
        <position position="225"/>
    </location>
    <ligand>
        <name>Mg(2+)</name>
        <dbReference type="ChEBI" id="CHEBI:18420"/>
    </ligand>
</feature>
<feature type="binding site" evidence="6">
    <location>
        <position position="242"/>
    </location>
    <ligand>
        <name>K(+)</name>
        <dbReference type="ChEBI" id="CHEBI:29103"/>
    </ligand>
</feature>
<comment type="subcellular location">
    <subcellularLocation>
        <location evidence="6">Cytoplasm</location>
    </subcellularLocation>
</comment>
<protein>
    <recommendedName>
        <fullName evidence="6">tRNA modification GTPase MnmE</fullName>
        <ecNumber evidence="6">3.6.-.-</ecNumber>
    </recommendedName>
</protein>
<dbReference type="HAMAP" id="MF_00379">
    <property type="entry name" value="GTPase_MnmE"/>
    <property type="match status" value="1"/>
</dbReference>
<keyword evidence="10" id="KW-1185">Reference proteome</keyword>
<evidence type="ECO:0000256" key="1">
    <source>
        <dbReference type="ARBA" id="ARBA00011043"/>
    </source>
</evidence>
<feature type="binding site" evidence="6">
    <location>
        <position position="115"/>
    </location>
    <ligand>
        <name>(6S)-5-formyl-5,6,7,8-tetrahydrofolate</name>
        <dbReference type="ChEBI" id="CHEBI:57457"/>
    </ligand>
</feature>
<dbReference type="NCBIfam" id="NF003661">
    <property type="entry name" value="PRK05291.1-3"/>
    <property type="match status" value="1"/>
</dbReference>
<evidence type="ECO:0000259" key="8">
    <source>
        <dbReference type="PROSITE" id="PS51709"/>
    </source>
</evidence>
<dbReference type="Pfam" id="PF01926">
    <property type="entry name" value="MMR_HSR1"/>
    <property type="match status" value="1"/>
</dbReference>
<comment type="subunit">
    <text evidence="6">Homodimer. Heterotetramer of two MnmE and two MnmG subunits.</text>
</comment>
<comment type="caution">
    <text evidence="6">Lacks conserved residue(s) required for the propagation of feature annotation.</text>
</comment>
<feature type="binding site" evidence="6">
    <location>
        <position position="246"/>
    </location>
    <ligand>
        <name>Mg(2+)</name>
        <dbReference type="ChEBI" id="CHEBI:18420"/>
    </ligand>
</feature>
<dbReference type="EMBL" id="JAESHT010000001">
    <property type="protein sequence ID" value="MBL3672021.1"/>
    <property type="molecule type" value="Genomic_DNA"/>
</dbReference>
<keyword evidence="3 6" id="KW-0547">Nucleotide-binding</keyword>
<evidence type="ECO:0000256" key="4">
    <source>
        <dbReference type="ARBA" id="ARBA00022958"/>
    </source>
</evidence>
<evidence type="ECO:0000256" key="2">
    <source>
        <dbReference type="ARBA" id="ARBA00022694"/>
    </source>
</evidence>
<evidence type="ECO:0000256" key="5">
    <source>
        <dbReference type="ARBA" id="ARBA00023134"/>
    </source>
</evidence>
<dbReference type="InterPro" id="IPR006073">
    <property type="entry name" value="GTP-bd"/>
</dbReference>
<sequence>MDLIYAEATPPGRGGVSVIRLSGDGARAAVEKLVGPLPCPRQAYLRDIQMDGETLDQALVIWFKAGHSFTGEEVAEIQSHGAPVIVRRLGQVLSQGGARLAEAGEFTRRAFINGRMDLSEIEGLGDLLVAETESQRRMAVRVSSGELTRKADTWRTLLVRAGALVESSVDFADEDVPDEVPAEVFTLLAQFRRELDDQIAGYSAAERIRNGFEVAIIGPPNAGKSSLINRIARRDVALVSDVAGTTRDIIEVRLDLKGLAVTLMDTAGLRDVEDTVERLGIDRARSRAEAADLRIHLSPMGERDNALWVDGDLVVTSKADLGDAASDLSVSALTGEGLDRLLDTMFDVLSERTAGAALVSHERQLKALLDARAALDGVAELPAELVAESIRHAALSLDRLLGRIGAEDYLDVIFTSFCIGK</sequence>
<dbReference type="CDD" id="cd04164">
    <property type="entry name" value="trmE"/>
    <property type="match status" value="1"/>
</dbReference>
<dbReference type="Pfam" id="PF12631">
    <property type="entry name" value="MnmE_helical"/>
    <property type="match status" value="1"/>
</dbReference>
<dbReference type="Gene3D" id="3.40.50.300">
    <property type="entry name" value="P-loop containing nucleotide triphosphate hydrolases"/>
    <property type="match status" value="1"/>
</dbReference>
<keyword evidence="5 6" id="KW-0342">GTP-binding</keyword>
<keyword evidence="4 6" id="KW-0630">Potassium</keyword>
<dbReference type="Gene3D" id="1.20.120.430">
    <property type="entry name" value="tRNA modification GTPase MnmE domain 2"/>
    <property type="match status" value="1"/>
</dbReference>
<feature type="domain" description="TrmE-type G" evidence="8">
    <location>
        <begin position="211"/>
        <end position="350"/>
    </location>
</feature>
<dbReference type="InterPro" id="IPR018948">
    <property type="entry name" value="GTP-bd_TrmE_N"/>
</dbReference>
<dbReference type="EC" id="3.6.-.-" evidence="6"/>
<organism evidence="9 10">
    <name type="scientific">Paracoccus aerius</name>
    <dbReference type="NCBI Taxonomy" id="1915382"/>
    <lineage>
        <taxon>Bacteria</taxon>
        <taxon>Pseudomonadati</taxon>
        <taxon>Pseudomonadota</taxon>
        <taxon>Alphaproteobacteria</taxon>
        <taxon>Rhodobacterales</taxon>
        <taxon>Paracoccaceae</taxon>
        <taxon>Paracoccus</taxon>
    </lineage>
</organism>
<dbReference type="InterPro" id="IPR031168">
    <property type="entry name" value="G_TrmE"/>
</dbReference>
<evidence type="ECO:0000256" key="3">
    <source>
        <dbReference type="ARBA" id="ARBA00022741"/>
    </source>
</evidence>
<dbReference type="NCBIfam" id="TIGR00450">
    <property type="entry name" value="mnmE_trmE_thdF"/>
    <property type="match status" value="1"/>
</dbReference>
<comment type="caution">
    <text evidence="9">The sequence shown here is derived from an EMBL/GenBank/DDBJ whole genome shotgun (WGS) entry which is preliminary data.</text>
</comment>
<dbReference type="InterPro" id="IPR027368">
    <property type="entry name" value="MnmE_dom2"/>
</dbReference>
<dbReference type="InterPro" id="IPR027266">
    <property type="entry name" value="TrmE/GcvT-like"/>
</dbReference>
<feature type="binding site" evidence="6">
    <location>
        <position position="20"/>
    </location>
    <ligand>
        <name>(6S)-5-formyl-5,6,7,8-tetrahydrofolate</name>
        <dbReference type="ChEBI" id="CHEBI:57457"/>
    </ligand>
</feature>
<dbReference type="Gene3D" id="3.30.1360.120">
    <property type="entry name" value="Probable tRNA modification gtpase trme, domain 1"/>
    <property type="match status" value="1"/>
</dbReference>
<comment type="function">
    <text evidence="6">Exhibits a very high intrinsic GTPase hydrolysis rate. Involved in the addition of a carboxymethylaminomethyl (cmnm) group at the wobble position (U34) of certain tRNAs, forming tRNA-cmnm(5)s(2)U34.</text>
</comment>
<evidence type="ECO:0000313" key="9">
    <source>
        <dbReference type="EMBL" id="MBL3672021.1"/>
    </source>
</evidence>
<feature type="binding site" evidence="6">
    <location>
        <position position="240"/>
    </location>
    <ligand>
        <name>K(+)</name>
        <dbReference type="ChEBI" id="CHEBI:29103"/>
    </ligand>
</feature>
<dbReference type="Proteomes" id="UP000644749">
    <property type="component" value="Unassembled WGS sequence"/>
</dbReference>
<feature type="binding site" evidence="6">
    <location>
        <begin position="240"/>
        <end position="246"/>
    </location>
    <ligand>
        <name>GTP</name>
        <dbReference type="ChEBI" id="CHEBI:37565"/>
    </ligand>
</feature>
<name>A0ABS1RZY4_9RHOB</name>
<dbReference type="PANTHER" id="PTHR42714:SF2">
    <property type="entry name" value="TRNA MODIFICATION GTPASE GTPBP3, MITOCHONDRIAL"/>
    <property type="match status" value="1"/>
</dbReference>
<dbReference type="RefSeq" id="WP_191308039.1">
    <property type="nucleotide sequence ID" value="NZ_BNCL01000002.1"/>
</dbReference>